<organism evidence="1 2">
    <name type="scientific">Pedobacter yonginense</name>
    <dbReference type="NCBI Taxonomy" id="651869"/>
    <lineage>
        <taxon>Bacteria</taxon>
        <taxon>Pseudomonadati</taxon>
        <taxon>Bacteroidota</taxon>
        <taxon>Sphingobacteriia</taxon>
        <taxon>Sphingobacteriales</taxon>
        <taxon>Sphingobacteriaceae</taxon>
        <taxon>Pedobacter</taxon>
    </lineage>
</organism>
<dbReference type="Proteomes" id="UP000245379">
    <property type="component" value="Unassembled WGS sequence"/>
</dbReference>
<comment type="caution">
    <text evidence="1">The sequence shown here is derived from an EMBL/GenBank/DDBJ whole genome shotgun (WGS) entry which is preliminary data.</text>
</comment>
<gene>
    <name evidence="1" type="ORF">DHW03_09770</name>
</gene>
<reference evidence="1 2" key="1">
    <citation type="submission" date="2018-05" db="EMBL/GenBank/DDBJ databases">
        <title>Pedobacter paludis sp. nov., isolated from wetland soil.</title>
        <authorList>
            <person name="Zhang Y."/>
            <person name="Wang G."/>
        </authorList>
    </citation>
    <scope>NUCLEOTIDE SEQUENCE [LARGE SCALE GENOMIC DNA]</scope>
    <source>
        <strain evidence="1 2">KCTC22721</strain>
    </source>
</reference>
<keyword evidence="2" id="KW-1185">Reference proteome</keyword>
<dbReference type="EMBL" id="QGNZ01000002">
    <property type="protein sequence ID" value="PWS27852.1"/>
    <property type="molecule type" value="Genomic_DNA"/>
</dbReference>
<accession>A0A317EMQ9</accession>
<evidence type="ECO:0000313" key="1">
    <source>
        <dbReference type="EMBL" id="PWS27852.1"/>
    </source>
</evidence>
<protein>
    <submittedName>
        <fullName evidence="1">Uncharacterized protein</fullName>
    </submittedName>
</protein>
<sequence>MERKTCVRNKIGSHVLLLRFGHRASALQGNAPPGANLQVHFPCLMGLKYKALLLNRIAVKSPQPDFFGADL</sequence>
<dbReference type="RefSeq" id="WP_109925555.1">
    <property type="nucleotide sequence ID" value="NZ_QGNZ01000002.1"/>
</dbReference>
<name>A0A317EMQ9_9SPHI</name>
<dbReference type="AlphaFoldDB" id="A0A317EMQ9"/>
<evidence type="ECO:0000313" key="2">
    <source>
        <dbReference type="Proteomes" id="UP000245379"/>
    </source>
</evidence>
<proteinExistence type="predicted"/>